<reference evidence="1 2" key="1">
    <citation type="journal article" date="2017" name="BMC Genomics">
        <title>Genome sequencing of 39 Akkermansia muciniphila isolates reveals its population structure, genomic and functional diverisity, and global distribution in mammalian gut microbiotas.</title>
        <authorList>
            <person name="Guo X."/>
            <person name="Li S."/>
            <person name="Zhang J."/>
            <person name="Wu F."/>
            <person name="Li X."/>
            <person name="Wu D."/>
            <person name="Zhang M."/>
            <person name="Ou Z."/>
            <person name="Jie Z."/>
            <person name="Yan Q."/>
            <person name="Li P."/>
            <person name="Yi J."/>
            <person name="Peng Y."/>
        </authorList>
    </citation>
    <scope>NUCLEOTIDE SEQUENCE [LARGE SCALE GENOMIC DNA]</scope>
    <source>
        <strain evidence="1 2">GP24</strain>
    </source>
</reference>
<gene>
    <name evidence="1" type="ORF">CXU22_01370</name>
</gene>
<proteinExistence type="predicted"/>
<organism evidence="1 2">
    <name type="scientific">Akkermansia muciniphila</name>
    <dbReference type="NCBI Taxonomy" id="239935"/>
    <lineage>
        <taxon>Bacteria</taxon>
        <taxon>Pseudomonadati</taxon>
        <taxon>Verrucomicrobiota</taxon>
        <taxon>Verrucomicrobiia</taxon>
        <taxon>Verrucomicrobiales</taxon>
        <taxon>Akkermansiaceae</taxon>
        <taxon>Akkermansia</taxon>
    </lineage>
</organism>
<dbReference type="AlphaFoldDB" id="A0A2N8HG03"/>
<dbReference type="Proteomes" id="UP000236000">
    <property type="component" value="Unassembled WGS sequence"/>
</dbReference>
<accession>A0A2N8HG03</accession>
<protein>
    <submittedName>
        <fullName evidence="1">Uncharacterized protein</fullName>
    </submittedName>
</protein>
<dbReference type="OrthoDB" id="200329at2"/>
<sequence>MACCVSSGHAADSFDFQHLREYQKLTCQYSQERNLSKAAETDAQLRQLLPKIIPNIIKDLPSISQHRQTLLSIYLRKLPDEDYLNVAECLVQYVNFNNSEQVQFLENTLFEPFESSRDNFFAMNWRNARVRQLCKQLQERIDPKNPIHGKMTAILNGEEFKNMMQEAFRGDFRIPMRLPHRDDEPQFQKWGASEKDQMAAIKNLREEWDKACKALLDMKGKENVDQVAQAWKKATGAAEKVMNLLPPPAENARHHIGLYFYQNFFKECRDLAQAGQEPDSTYQKVLHKFLKFDENDKELWDKLMPFGEFYKTMSNADSYLNEEAVYLHTEANRQDERTKRLSRGR</sequence>
<evidence type="ECO:0000313" key="2">
    <source>
        <dbReference type="Proteomes" id="UP000236000"/>
    </source>
</evidence>
<dbReference type="RefSeq" id="WP_102711806.1">
    <property type="nucleotide sequence ID" value="NZ_PJKA01000003.1"/>
</dbReference>
<evidence type="ECO:0000313" key="1">
    <source>
        <dbReference type="EMBL" id="PNC19691.1"/>
    </source>
</evidence>
<name>A0A2N8HG03_9BACT</name>
<comment type="caution">
    <text evidence="1">The sequence shown here is derived from an EMBL/GenBank/DDBJ whole genome shotgun (WGS) entry which is preliminary data.</text>
</comment>
<dbReference type="EMBL" id="PJKA01000003">
    <property type="protein sequence ID" value="PNC19691.1"/>
    <property type="molecule type" value="Genomic_DNA"/>
</dbReference>